<dbReference type="OrthoDB" id="2958687at2"/>
<dbReference type="EMBL" id="AVPF01000010">
    <property type="protein sequence ID" value="KGX90026.1"/>
    <property type="molecule type" value="Genomic_DNA"/>
</dbReference>
<comment type="caution">
    <text evidence="1">The sequence shown here is derived from an EMBL/GenBank/DDBJ whole genome shotgun (WGS) entry which is preliminary data.</text>
</comment>
<sequence>MENFYSSTLEHLEKTFMPHTSEYQRYIDFHTMREMKQVIKRKRPVYYDLHIQELVEMNMRYILDGCWNGVFFTAVIPTSDTFKATIEVYGKPAQTLLGRFEMGKDKAFSPTFVKEEFMRRIGFRDRLRDFSKALFTYLDSYVERKESVGENTTSDPAGEVVLEGWDFPFLQNHPDLQKEWAFLKKRTAKQFRRMEELDIEDQHALETMMDKDVPNFIESFQQLSDVTKEDRKDELLHTMHVLRTFIETLERKEEESHEQNFARSKGIISSKYYKEDENFFSQKSKDV</sequence>
<protein>
    <submittedName>
        <fullName evidence="1">Uncharacterized protein</fullName>
    </submittedName>
</protein>
<dbReference type="eggNOG" id="ENOG502Z9QG">
    <property type="taxonomic scope" value="Bacteria"/>
</dbReference>
<keyword evidence="2" id="KW-1185">Reference proteome</keyword>
<evidence type="ECO:0000313" key="1">
    <source>
        <dbReference type="EMBL" id="KGX90026.1"/>
    </source>
</evidence>
<reference evidence="1 2" key="1">
    <citation type="submission" date="2013-08" db="EMBL/GenBank/DDBJ databases">
        <authorList>
            <person name="Huang J."/>
            <person name="Wang G."/>
        </authorList>
    </citation>
    <scope>NUCLEOTIDE SEQUENCE [LARGE SCALE GENOMIC DNA]</scope>
    <source>
        <strain evidence="1 2">BH030004</strain>
    </source>
</reference>
<gene>
    <name evidence="1" type="ORF">N783_02455</name>
</gene>
<dbReference type="Proteomes" id="UP000030403">
    <property type="component" value="Unassembled WGS sequence"/>
</dbReference>
<organism evidence="1 2">
    <name type="scientific">Pontibacillus marinus BH030004 = DSM 16465</name>
    <dbReference type="NCBI Taxonomy" id="1385511"/>
    <lineage>
        <taxon>Bacteria</taxon>
        <taxon>Bacillati</taxon>
        <taxon>Bacillota</taxon>
        <taxon>Bacilli</taxon>
        <taxon>Bacillales</taxon>
        <taxon>Bacillaceae</taxon>
        <taxon>Pontibacillus</taxon>
    </lineage>
</organism>
<proteinExistence type="predicted"/>
<dbReference type="RefSeq" id="WP_027446325.1">
    <property type="nucleotide sequence ID" value="NZ_AULJ01000033.1"/>
</dbReference>
<evidence type="ECO:0000313" key="2">
    <source>
        <dbReference type="Proteomes" id="UP000030403"/>
    </source>
</evidence>
<dbReference type="AlphaFoldDB" id="A0A0A5GA52"/>
<name>A0A0A5GA52_9BACI</name>
<accession>A0A0A5GA52</accession>